<dbReference type="EMBL" id="BMNN01000008">
    <property type="protein sequence ID" value="GGJ08345.1"/>
    <property type="molecule type" value="Genomic_DNA"/>
</dbReference>
<reference evidence="2" key="1">
    <citation type="journal article" date="2019" name="Int. J. Syst. Evol. Microbiol.">
        <title>The Global Catalogue of Microorganisms (GCM) 10K type strain sequencing project: providing services to taxonomists for standard genome sequencing and annotation.</title>
        <authorList>
            <consortium name="The Broad Institute Genomics Platform"/>
            <consortium name="The Broad Institute Genome Sequencing Center for Infectious Disease"/>
            <person name="Wu L."/>
            <person name="Ma J."/>
        </authorList>
    </citation>
    <scope>NUCLEOTIDE SEQUENCE [LARGE SCALE GENOMIC DNA]</scope>
    <source>
        <strain evidence="2">JCM 11590</strain>
    </source>
</reference>
<keyword evidence="2" id="KW-1185">Reference proteome</keyword>
<proteinExistence type="predicted"/>
<evidence type="ECO:0000313" key="1">
    <source>
        <dbReference type="EMBL" id="GGJ08345.1"/>
    </source>
</evidence>
<name>A0ABQ2CSB6_9GAMM</name>
<gene>
    <name evidence="1" type="ORF">GCM10009083_26660</name>
</gene>
<evidence type="ECO:0000313" key="2">
    <source>
        <dbReference type="Proteomes" id="UP000633263"/>
    </source>
</evidence>
<comment type="caution">
    <text evidence="1">The sequence shown here is derived from an EMBL/GenBank/DDBJ whole genome shotgun (WGS) entry which is preliminary data.</text>
</comment>
<dbReference type="Proteomes" id="UP000633263">
    <property type="component" value="Unassembled WGS sequence"/>
</dbReference>
<protein>
    <submittedName>
        <fullName evidence="1">Uncharacterized protein</fullName>
    </submittedName>
</protein>
<organism evidence="1 2">
    <name type="scientific">Halopseudomonas pertucinogena</name>
    <dbReference type="NCBI Taxonomy" id="86175"/>
    <lineage>
        <taxon>Bacteria</taxon>
        <taxon>Pseudomonadati</taxon>
        <taxon>Pseudomonadota</taxon>
        <taxon>Gammaproteobacteria</taxon>
        <taxon>Pseudomonadales</taxon>
        <taxon>Pseudomonadaceae</taxon>
        <taxon>Halopseudomonas</taxon>
    </lineage>
</organism>
<accession>A0ABQ2CSB6</accession>
<sequence length="86" mass="9154">MDADGAQPLHGGLAQVAQIDQFRFRHGHLAAGETEVAVQTASAPARWRRQMWFCGMASGFFLLGPEFSLVAASRSVQLAGPSQAAL</sequence>